<reference evidence="2" key="1">
    <citation type="journal article" date="2014" name="Front. Microbiol.">
        <title>High frequency of phylogenetically diverse reductive dehalogenase-homologous genes in deep subseafloor sedimentary metagenomes.</title>
        <authorList>
            <person name="Kawai M."/>
            <person name="Futagami T."/>
            <person name="Toyoda A."/>
            <person name="Takaki Y."/>
            <person name="Nishi S."/>
            <person name="Hori S."/>
            <person name="Arai W."/>
            <person name="Tsubouchi T."/>
            <person name="Morono Y."/>
            <person name="Uchiyama I."/>
            <person name="Ito T."/>
            <person name="Fujiyama A."/>
            <person name="Inagaki F."/>
            <person name="Takami H."/>
        </authorList>
    </citation>
    <scope>NUCLEOTIDE SEQUENCE</scope>
    <source>
        <strain evidence="2">Expedition CK06-06</strain>
    </source>
</reference>
<feature type="transmembrane region" description="Helical" evidence="1">
    <location>
        <begin position="6"/>
        <end position="27"/>
    </location>
</feature>
<organism evidence="2">
    <name type="scientific">marine sediment metagenome</name>
    <dbReference type="NCBI Taxonomy" id="412755"/>
    <lineage>
        <taxon>unclassified sequences</taxon>
        <taxon>metagenomes</taxon>
        <taxon>ecological metagenomes</taxon>
    </lineage>
</organism>
<evidence type="ECO:0000313" key="2">
    <source>
        <dbReference type="EMBL" id="GAI35310.1"/>
    </source>
</evidence>
<dbReference type="AlphaFoldDB" id="X1P8F2"/>
<gene>
    <name evidence="2" type="ORF">S06H3_51311</name>
</gene>
<dbReference type="EMBL" id="BARV01032553">
    <property type="protein sequence ID" value="GAI35310.1"/>
    <property type="molecule type" value="Genomic_DNA"/>
</dbReference>
<evidence type="ECO:0000256" key="1">
    <source>
        <dbReference type="SAM" id="Phobius"/>
    </source>
</evidence>
<keyword evidence="1" id="KW-1133">Transmembrane helix</keyword>
<name>X1P8F2_9ZZZZ</name>
<keyword evidence="1" id="KW-0812">Transmembrane</keyword>
<protein>
    <submittedName>
        <fullName evidence="2">Uncharacterized protein</fullName>
    </submittedName>
</protein>
<proteinExistence type="predicted"/>
<keyword evidence="1" id="KW-0472">Membrane</keyword>
<sequence length="54" mass="6150">MDLEYYIIRIAIAIIVIATILSMIFGIPTCKKIKKEGLKPMLQQLWTGENANNK</sequence>
<accession>X1P8F2</accession>
<comment type="caution">
    <text evidence="2">The sequence shown here is derived from an EMBL/GenBank/DDBJ whole genome shotgun (WGS) entry which is preliminary data.</text>
</comment>